<evidence type="ECO:0000256" key="3">
    <source>
        <dbReference type="ARBA" id="ARBA00012780"/>
    </source>
</evidence>
<evidence type="ECO:0000256" key="1">
    <source>
        <dbReference type="ARBA" id="ARBA00000382"/>
    </source>
</evidence>
<name>A0A167Z1I6_9HYPO</name>
<dbReference type="PANTHER" id="PTHR31737">
    <property type="entry name" value="PROTEIN TOS1"/>
    <property type="match status" value="1"/>
</dbReference>
<gene>
    <name evidence="12" type="ORF">AAL_06244</name>
</gene>
<dbReference type="OrthoDB" id="118256at2759"/>
<keyword evidence="5" id="KW-0378">Hydrolase</keyword>
<feature type="compositionally biased region" description="Basic residues" evidence="8">
    <location>
        <begin position="128"/>
        <end position="137"/>
    </location>
</feature>
<comment type="caution">
    <text evidence="12">The sequence shown here is derived from an EMBL/GenBank/DDBJ whole genome shotgun (WGS) entry which is preliminary data.</text>
</comment>
<feature type="region of interest" description="Disordered" evidence="8">
    <location>
        <begin position="159"/>
        <end position="216"/>
    </location>
</feature>
<dbReference type="EC" id="3.2.1.39" evidence="3"/>
<dbReference type="PANTHER" id="PTHR31737:SF2">
    <property type="entry name" value="PROTEIN TOS1"/>
    <property type="match status" value="1"/>
</dbReference>
<evidence type="ECO:0000256" key="5">
    <source>
        <dbReference type="ARBA" id="ARBA00022801"/>
    </source>
</evidence>
<organism evidence="12 13">
    <name type="scientific">Moelleriella libera RCEF 2490</name>
    <dbReference type="NCBI Taxonomy" id="1081109"/>
    <lineage>
        <taxon>Eukaryota</taxon>
        <taxon>Fungi</taxon>
        <taxon>Dikarya</taxon>
        <taxon>Ascomycota</taxon>
        <taxon>Pezizomycotina</taxon>
        <taxon>Sordariomycetes</taxon>
        <taxon>Hypocreomycetidae</taxon>
        <taxon>Hypocreales</taxon>
        <taxon>Clavicipitaceae</taxon>
        <taxon>Moelleriella</taxon>
    </lineage>
</organism>
<keyword evidence="7" id="KW-0961">Cell wall biogenesis/degradation</keyword>
<feature type="domain" description="Cell wall protein YJL171C/Tos1 C-terminal" evidence="10">
    <location>
        <begin position="217"/>
        <end position="442"/>
    </location>
</feature>
<comment type="catalytic activity">
    <reaction evidence="1">
        <text>Hydrolysis of (1-&gt;3)-beta-D-glucosidic linkages in (1-&gt;3)-beta-D-glucans.</text>
        <dbReference type="EC" id="3.2.1.39"/>
    </reaction>
</comment>
<proteinExistence type="inferred from homology"/>
<evidence type="ECO:0000256" key="9">
    <source>
        <dbReference type="SAM" id="SignalP"/>
    </source>
</evidence>
<evidence type="ECO:0000259" key="11">
    <source>
        <dbReference type="Pfam" id="PF10290"/>
    </source>
</evidence>
<protein>
    <recommendedName>
        <fullName evidence="3">glucan endo-1,3-beta-D-glucosidase</fullName>
        <ecNumber evidence="3">3.2.1.39</ecNumber>
    </recommendedName>
</protein>
<keyword evidence="4 9" id="KW-0732">Signal</keyword>
<dbReference type="GO" id="GO:0071555">
    <property type="term" value="P:cell wall organization"/>
    <property type="evidence" value="ECO:0007669"/>
    <property type="project" value="UniProtKB-KW"/>
</dbReference>
<sequence length="470" mass="51121">MKYTTSLLFPLAGLALAARDCTTSDQKDRNEGGNSFCGAVDQIVYSHFIRNGSFQAVTDMSSGCQFKEETFEGPLATFDKDLSLHFRGPFHLKEVAVYNLASKTKRDDEPHQAEAGSSLRSPGGSHGYGHRLLHRSQRRRRAMITATATIDGKVVSFEFPEAAPPTPKPSPKNALDAQKQQQSIPKKPSDAAEPQIKAKVKTGENPESKKHVPSGSAWDRVAHYNAEKQSAEGLVFMGNYGNPESWDLDRVYGSSLSYLSSTGDGRSAQPEVLSDRVIPSNKEFSIFSDNECKDRSCGYVRPGTPAYKGFAGGNKAFLFHFKMPFDKAAPGGFNVDMPAIWSLNARIPRTGQYTECSCWKSGCGEFDIFEVLAPGDNKAKSTVHLSNQVGSGGSSDYFLRPTEKFIKLAMVFHAESGKVSIKIIPDSTDFAKGLDDATVMSWIGGDSGDGAVKALGAKYSTFELNPPSQF</sequence>
<comment type="similarity">
    <text evidence="2">Belongs to the PGA52 family.</text>
</comment>
<evidence type="ECO:0000256" key="6">
    <source>
        <dbReference type="ARBA" id="ARBA00023295"/>
    </source>
</evidence>
<feature type="chain" id="PRO_5007894890" description="glucan endo-1,3-beta-D-glucosidase" evidence="9">
    <location>
        <begin position="18"/>
        <end position="470"/>
    </location>
</feature>
<dbReference type="Pfam" id="PF10290">
    <property type="entry name" value="YJL171C_Tos1_N"/>
    <property type="match status" value="1"/>
</dbReference>
<dbReference type="Proteomes" id="UP000078544">
    <property type="component" value="Unassembled WGS sequence"/>
</dbReference>
<dbReference type="EMBL" id="AZGY01000016">
    <property type="protein sequence ID" value="KZZ92034.1"/>
    <property type="molecule type" value="Genomic_DNA"/>
</dbReference>
<feature type="domain" description="Cell wall protein YJL171C/Tos1 N-terminal" evidence="11">
    <location>
        <begin position="41"/>
        <end position="99"/>
    </location>
</feature>
<evidence type="ECO:0000256" key="7">
    <source>
        <dbReference type="ARBA" id="ARBA00023316"/>
    </source>
</evidence>
<accession>A0A167Z1I6</accession>
<dbReference type="AlphaFoldDB" id="A0A167Z1I6"/>
<evidence type="ECO:0000256" key="8">
    <source>
        <dbReference type="SAM" id="MobiDB-lite"/>
    </source>
</evidence>
<feature type="signal peptide" evidence="9">
    <location>
        <begin position="1"/>
        <end position="17"/>
    </location>
</feature>
<dbReference type="GO" id="GO:0042973">
    <property type="term" value="F:glucan endo-1,3-beta-D-glucosidase activity"/>
    <property type="evidence" value="ECO:0007669"/>
    <property type="project" value="UniProtKB-EC"/>
</dbReference>
<feature type="region of interest" description="Disordered" evidence="8">
    <location>
        <begin position="103"/>
        <end position="137"/>
    </location>
</feature>
<evidence type="ECO:0000256" key="4">
    <source>
        <dbReference type="ARBA" id="ARBA00022729"/>
    </source>
</evidence>
<keyword evidence="6" id="KW-0326">Glycosidase</keyword>
<evidence type="ECO:0000256" key="2">
    <source>
        <dbReference type="ARBA" id="ARBA00006055"/>
    </source>
</evidence>
<dbReference type="InterPro" id="IPR018807">
    <property type="entry name" value="YJL171C/Tos1_N"/>
</dbReference>
<evidence type="ECO:0000259" key="10">
    <source>
        <dbReference type="Pfam" id="PF10287"/>
    </source>
</evidence>
<dbReference type="STRING" id="1081109.A0A167Z1I6"/>
<dbReference type="GO" id="GO:0009277">
    <property type="term" value="C:fungal-type cell wall"/>
    <property type="evidence" value="ECO:0007669"/>
    <property type="project" value="TreeGrafter"/>
</dbReference>
<keyword evidence="13" id="KW-1185">Reference proteome</keyword>
<evidence type="ECO:0000313" key="13">
    <source>
        <dbReference type="Proteomes" id="UP000078544"/>
    </source>
</evidence>
<dbReference type="Pfam" id="PF10287">
    <property type="entry name" value="YJL171C_Tos1_C"/>
    <property type="match status" value="1"/>
</dbReference>
<feature type="compositionally biased region" description="Basic and acidic residues" evidence="8">
    <location>
        <begin position="201"/>
        <end position="210"/>
    </location>
</feature>
<evidence type="ECO:0000313" key="12">
    <source>
        <dbReference type="EMBL" id="KZZ92034.1"/>
    </source>
</evidence>
<reference evidence="12 13" key="1">
    <citation type="journal article" date="2016" name="Genome Biol. Evol.">
        <title>Divergent and convergent evolution of fungal pathogenicity.</title>
        <authorList>
            <person name="Shang Y."/>
            <person name="Xiao G."/>
            <person name="Zheng P."/>
            <person name="Cen K."/>
            <person name="Zhan S."/>
            <person name="Wang C."/>
        </authorList>
    </citation>
    <scope>NUCLEOTIDE SEQUENCE [LARGE SCALE GENOMIC DNA]</scope>
    <source>
        <strain evidence="12 13">RCEF 2490</strain>
    </source>
</reference>
<dbReference type="InterPro" id="IPR018805">
    <property type="entry name" value="YJL171C/Tos1_C"/>
</dbReference>